<reference evidence="5" key="2">
    <citation type="submission" date="2025-08" db="UniProtKB">
        <authorList>
            <consortium name="RefSeq"/>
        </authorList>
    </citation>
    <scope>IDENTIFICATION</scope>
    <source>
        <strain evidence="5">S238N-H82</strain>
        <tissue evidence="5">Testes</tissue>
    </source>
</reference>
<dbReference type="KEGG" id="bfo:118422611"/>
<feature type="compositionally biased region" description="Basic residues" evidence="3">
    <location>
        <begin position="196"/>
        <end position="211"/>
    </location>
</feature>
<dbReference type="RefSeq" id="XP_035686148.1">
    <property type="nucleotide sequence ID" value="XM_035830255.1"/>
</dbReference>
<feature type="compositionally biased region" description="Basic residues" evidence="3">
    <location>
        <begin position="223"/>
        <end position="242"/>
    </location>
</feature>
<evidence type="ECO:0000256" key="2">
    <source>
        <dbReference type="ARBA" id="ARBA00023054"/>
    </source>
</evidence>
<keyword evidence="4" id="KW-1185">Reference proteome</keyword>
<name>A0A9J7LPQ3_BRAFL</name>
<evidence type="ECO:0000256" key="1">
    <source>
        <dbReference type="ARBA" id="ARBA00009097"/>
    </source>
</evidence>
<comment type="similarity">
    <text evidence="1">Belongs to the FAM76 family.</text>
</comment>
<proteinExistence type="inferred from homology"/>
<feature type="region of interest" description="Disordered" evidence="3">
    <location>
        <begin position="180"/>
        <end position="284"/>
    </location>
</feature>
<evidence type="ECO:0000313" key="5">
    <source>
        <dbReference type="RefSeq" id="XP_035686148.1"/>
    </source>
</evidence>
<reference evidence="4" key="1">
    <citation type="journal article" date="2020" name="Nat. Ecol. Evol.">
        <title>Deeply conserved synteny resolves early events in vertebrate evolution.</title>
        <authorList>
            <person name="Simakov O."/>
            <person name="Marletaz F."/>
            <person name="Yue J.X."/>
            <person name="O'Connell B."/>
            <person name="Jenkins J."/>
            <person name="Brandt A."/>
            <person name="Calef R."/>
            <person name="Tung C.H."/>
            <person name="Huang T.K."/>
            <person name="Schmutz J."/>
            <person name="Satoh N."/>
            <person name="Yu J.K."/>
            <person name="Putnam N.H."/>
            <person name="Green R.E."/>
            <person name="Rokhsar D.S."/>
        </authorList>
    </citation>
    <scope>NUCLEOTIDE SEQUENCE [LARGE SCALE GENOMIC DNA]</scope>
    <source>
        <strain evidence="4">S238N-H82</strain>
    </source>
</reference>
<evidence type="ECO:0000313" key="4">
    <source>
        <dbReference type="Proteomes" id="UP000001554"/>
    </source>
</evidence>
<dbReference type="Pfam" id="PF16046">
    <property type="entry name" value="FAM76"/>
    <property type="match status" value="1"/>
</dbReference>
<dbReference type="GeneID" id="118422611"/>
<dbReference type="OrthoDB" id="3689at2759"/>
<dbReference type="Proteomes" id="UP000001554">
    <property type="component" value="Chromosome 9"/>
</dbReference>
<evidence type="ECO:0000256" key="3">
    <source>
        <dbReference type="SAM" id="MobiDB-lite"/>
    </source>
</evidence>
<accession>A0A9J7LPQ3</accession>
<organism evidence="4 5">
    <name type="scientific">Branchiostoma floridae</name>
    <name type="common">Florida lancelet</name>
    <name type="synonym">Amphioxus</name>
    <dbReference type="NCBI Taxonomy" id="7739"/>
    <lineage>
        <taxon>Eukaryota</taxon>
        <taxon>Metazoa</taxon>
        <taxon>Chordata</taxon>
        <taxon>Cephalochordata</taxon>
        <taxon>Leptocardii</taxon>
        <taxon>Amphioxiformes</taxon>
        <taxon>Branchiostomatidae</taxon>
        <taxon>Branchiostoma</taxon>
    </lineage>
</organism>
<gene>
    <name evidence="5" type="primary">LOC118422611</name>
</gene>
<dbReference type="PANTHER" id="PTHR46176:SF1">
    <property type="entry name" value="LD21662P"/>
    <property type="match status" value="1"/>
</dbReference>
<keyword evidence="2" id="KW-0175">Coiled coil</keyword>
<dbReference type="PANTHER" id="PTHR46176">
    <property type="entry name" value="LD21662P"/>
    <property type="match status" value="1"/>
</dbReference>
<dbReference type="GO" id="GO:0016607">
    <property type="term" value="C:nuclear speck"/>
    <property type="evidence" value="ECO:0000318"/>
    <property type="project" value="GO_Central"/>
</dbReference>
<dbReference type="InterPro" id="IPR032017">
    <property type="entry name" value="FAM76"/>
</dbReference>
<dbReference type="OMA" id="CACAYKR"/>
<sequence>MRSDPPKSLQISRLPAVFFAHFRYEKRALISENTVMSAGIGAAPLFACTKCNSRHPFEELSQGQQLCKDCRQAHPVVKCLYCRAEFQQENKSTICKKCAQSVKAYGTPTICEFCNLIAAFIGSKCQRCTNLERKYGPPSTCDQCKLRCAFDRKDDSKKKVDGKLLCWLCTLAYKRALQKAKKRKHADHGHVSSHSGSHHNSHHKDKSKHHSGISTTLFSRSSTGHHHHHHHHHHHSSNKKAKVEKSTANGSARYRQALPTTSSSNLVPLKKPKLDQRANGLASSSELADITSTDQMIAMTQLREEVASLKKQIEQKDKLLLEKEKKITELKAGQWETEKEMRNKIQNMQKNHQDAVESLQSQHQDSLKALQTKNRDLQKQISQLSSKKPKVTTAASAAT</sequence>
<feature type="region of interest" description="Disordered" evidence="3">
    <location>
        <begin position="348"/>
        <end position="399"/>
    </location>
</feature>
<dbReference type="AlphaFoldDB" id="A0A9J7LPQ3"/>
<protein>
    <submittedName>
        <fullName evidence="5">Protein FAM76B-like isoform X1</fullName>
    </submittedName>
</protein>
<feature type="compositionally biased region" description="Polar residues" evidence="3">
    <location>
        <begin position="358"/>
        <end position="372"/>
    </location>
</feature>